<sequence>MATRSWLEVHSSGVRKCLESLCLSHLEPPQQSSCKGLAKQRHVRCADDASSDDLPKSAEPPTAPWHVCTLGCYVEMLQYHTHIAEEAGEMALRGKNEHVSVSGFEVCRSARGAWKTIKNHANQGACDSLFVAMRARSDRCVPADSAPLRISALESPHGDPLITCPSPPQNAPGSEQSDHSQKAEQKRGVPVLEAKKRKP</sequence>
<dbReference type="EMBL" id="VCAZ01000189">
    <property type="protein sequence ID" value="TTE51859.1"/>
    <property type="molecule type" value="Genomic_DNA"/>
</dbReference>
<organism evidence="2 3">
    <name type="scientific">Bagarius yarrelli</name>
    <name type="common">Goonch</name>
    <name type="synonym">Bagrus yarrelli</name>
    <dbReference type="NCBI Taxonomy" id="175774"/>
    <lineage>
        <taxon>Eukaryota</taxon>
        <taxon>Metazoa</taxon>
        <taxon>Chordata</taxon>
        <taxon>Craniata</taxon>
        <taxon>Vertebrata</taxon>
        <taxon>Euteleostomi</taxon>
        <taxon>Actinopterygii</taxon>
        <taxon>Neopterygii</taxon>
        <taxon>Teleostei</taxon>
        <taxon>Ostariophysi</taxon>
        <taxon>Siluriformes</taxon>
        <taxon>Sisoridae</taxon>
        <taxon>Sisorinae</taxon>
        <taxon>Bagarius</taxon>
    </lineage>
</organism>
<feature type="compositionally biased region" description="Basic and acidic residues" evidence="1">
    <location>
        <begin position="176"/>
        <end position="187"/>
    </location>
</feature>
<evidence type="ECO:0000313" key="3">
    <source>
        <dbReference type="Proteomes" id="UP000319801"/>
    </source>
</evidence>
<accession>A0A556VAB8</accession>
<protein>
    <submittedName>
        <fullName evidence="2">Uncharacterized protein</fullName>
    </submittedName>
</protein>
<comment type="caution">
    <text evidence="2">The sequence shown here is derived from an EMBL/GenBank/DDBJ whole genome shotgun (WGS) entry which is preliminary data.</text>
</comment>
<proteinExistence type="predicted"/>
<gene>
    <name evidence="2" type="ORF">Baya_14919</name>
</gene>
<dbReference type="Proteomes" id="UP000319801">
    <property type="component" value="Unassembled WGS sequence"/>
</dbReference>
<reference evidence="2 3" key="1">
    <citation type="journal article" date="2019" name="Genome Biol. Evol.">
        <title>Whole-Genome Sequencing of the Giant Devil Catfish, Bagarius yarrelli.</title>
        <authorList>
            <person name="Jiang W."/>
            <person name="Lv Y."/>
            <person name="Cheng L."/>
            <person name="Yang K."/>
            <person name="Chao B."/>
            <person name="Wang X."/>
            <person name="Li Y."/>
            <person name="Pan X."/>
            <person name="You X."/>
            <person name="Zhang Y."/>
            <person name="Yang J."/>
            <person name="Li J."/>
            <person name="Zhang X."/>
            <person name="Liu S."/>
            <person name="Sun C."/>
            <person name="Yang J."/>
            <person name="Shi Q."/>
        </authorList>
    </citation>
    <scope>NUCLEOTIDE SEQUENCE [LARGE SCALE GENOMIC DNA]</scope>
    <source>
        <strain evidence="2">JWS20170419001</strain>
        <tissue evidence="2">Muscle</tissue>
    </source>
</reference>
<evidence type="ECO:0000256" key="1">
    <source>
        <dbReference type="SAM" id="MobiDB-lite"/>
    </source>
</evidence>
<dbReference type="AlphaFoldDB" id="A0A556VAB8"/>
<evidence type="ECO:0000313" key="2">
    <source>
        <dbReference type="EMBL" id="TTE51859.1"/>
    </source>
</evidence>
<keyword evidence="3" id="KW-1185">Reference proteome</keyword>
<feature type="region of interest" description="Disordered" evidence="1">
    <location>
        <begin position="151"/>
        <end position="199"/>
    </location>
</feature>
<name>A0A556VAB8_BAGYA</name>